<reference evidence="1 2" key="1">
    <citation type="journal article" date="2019" name="Commun. Biol.">
        <title>The bagworm genome reveals a unique fibroin gene that provides high tensile strength.</title>
        <authorList>
            <person name="Kono N."/>
            <person name="Nakamura H."/>
            <person name="Ohtoshi R."/>
            <person name="Tomita M."/>
            <person name="Numata K."/>
            <person name="Arakawa K."/>
        </authorList>
    </citation>
    <scope>NUCLEOTIDE SEQUENCE [LARGE SCALE GENOMIC DNA]</scope>
</reference>
<dbReference type="EMBL" id="BGZK01001040">
    <property type="protein sequence ID" value="GBP69422.1"/>
    <property type="molecule type" value="Genomic_DNA"/>
</dbReference>
<keyword evidence="2" id="KW-1185">Reference proteome</keyword>
<protein>
    <submittedName>
        <fullName evidence="1">Uncharacterized protein</fullName>
    </submittedName>
</protein>
<accession>A0A4C1Y3K8</accession>
<dbReference type="Proteomes" id="UP000299102">
    <property type="component" value="Unassembled WGS sequence"/>
</dbReference>
<sequence>MCRGVIYAILADAAEETRQDGNGTCKGSDLVVVRFLGRDQKEWFQGPRVRAGTEESGQARDEYSRHRVPYRNLKVPQTSREAIRNERSTAIVNFRLKGTK</sequence>
<name>A0A4C1Y3K8_EUMVA</name>
<evidence type="ECO:0000313" key="1">
    <source>
        <dbReference type="EMBL" id="GBP69422.1"/>
    </source>
</evidence>
<dbReference type="AlphaFoldDB" id="A0A4C1Y3K8"/>
<proteinExistence type="predicted"/>
<evidence type="ECO:0000313" key="2">
    <source>
        <dbReference type="Proteomes" id="UP000299102"/>
    </source>
</evidence>
<gene>
    <name evidence="1" type="ORF">EVAR_52694_1</name>
</gene>
<organism evidence="1 2">
    <name type="scientific">Eumeta variegata</name>
    <name type="common">Bagworm moth</name>
    <name type="synonym">Eumeta japonica</name>
    <dbReference type="NCBI Taxonomy" id="151549"/>
    <lineage>
        <taxon>Eukaryota</taxon>
        <taxon>Metazoa</taxon>
        <taxon>Ecdysozoa</taxon>
        <taxon>Arthropoda</taxon>
        <taxon>Hexapoda</taxon>
        <taxon>Insecta</taxon>
        <taxon>Pterygota</taxon>
        <taxon>Neoptera</taxon>
        <taxon>Endopterygota</taxon>
        <taxon>Lepidoptera</taxon>
        <taxon>Glossata</taxon>
        <taxon>Ditrysia</taxon>
        <taxon>Tineoidea</taxon>
        <taxon>Psychidae</taxon>
        <taxon>Oiketicinae</taxon>
        <taxon>Eumeta</taxon>
    </lineage>
</organism>
<comment type="caution">
    <text evidence="1">The sequence shown here is derived from an EMBL/GenBank/DDBJ whole genome shotgun (WGS) entry which is preliminary data.</text>
</comment>